<evidence type="ECO:0000256" key="5">
    <source>
        <dbReference type="SAM" id="Phobius"/>
    </source>
</evidence>
<protein>
    <submittedName>
        <fullName evidence="6">Translocation/assembly module TamB</fullName>
    </submittedName>
</protein>
<gene>
    <name evidence="6" type="ORF">D9V74_00415</name>
</gene>
<evidence type="ECO:0000313" key="6">
    <source>
        <dbReference type="EMBL" id="QCI23654.1"/>
    </source>
</evidence>
<dbReference type="GO" id="GO:0097347">
    <property type="term" value="C:TAM protein secretion complex"/>
    <property type="evidence" value="ECO:0007669"/>
    <property type="project" value="TreeGrafter"/>
</dbReference>
<dbReference type="Proteomes" id="UP000298745">
    <property type="component" value="Chromosome"/>
</dbReference>
<evidence type="ECO:0000256" key="3">
    <source>
        <dbReference type="ARBA" id="ARBA00022989"/>
    </source>
</evidence>
<dbReference type="EMBL" id="CP034864">
    <property type="protein sequence ID" value="QCI23654.1"/>
    <property type="molecule type" value="Genomic_DNA"/>
</dbReference>
<dbReference type="PANTHER" id="PTHR36985">
    <property type="entry name" value="TRANSLOCATION AND ASSEMBLY MODULE SUBUNIT TAMB"/>
    <property type="match status" value="1"/>
</dbReference>
<evidence type="ECO:0000256" key="2">
    <source>
        <dbReference type="ARBA" id="ARBA00022692"/>
    </source>
</evidence>
<accession>A0A4D6YCF0</accession>
<dbReference type="OrthoDB" id="5555605at2"/>
<evidence type="ECO:0000313" key="7">
    <source>
        <dbReference type="Proteomes" id="UP000298745"/>
    </source>
</evidence>
<evidence type="ECO:0000256" key="4">
    <source>
        <dbReference type="ARBA" id="ARBA00023136"/>
    </source>
</evidence>
<keyword evidence="3 5" id="KW-1133">Transmembrane helix</keyword>
<dbReference type="PANTHER" id="PTHR36985:SF1">
    <property type="entry name" value="TRANSLOCATION AND ASSEMBLY MODULE SUBUNIT TAMB"/>
    <property type="match status" value="1"/>
</dbReference>
<keyword evidence="2 5" id="KW-0812">Transmembrane</keyword>
<reference evidence="6 7" key="1">
    <citation type="submission" date="2018-12" db="EMBL/GenBank/DDBJ databases">
        <authorList>
            <person name="Chong R.A."/>
        </authorList>
    </citation>
    <scope>NUCLEOTIDE SEQUENCE [LARGE SCALE GENOMIC DNA]</scope>
    <source>
        <strain evidence="6 7">Msa</strain>
    </source>
</reference>
<reference evidence="6 7" key="2">
    <citation type="submission" date="2019-05" db="EMBL/GenBank/DDBJ databases">
        <title>Genome evolution of the obligate endosymbiont Buchnera aphidicola.</title>
        <authorList>
            <person name="Moran N.A."/>
        </authorList>
    </citation>
    <scope>NUCLEOTIDE SEQUENCE [LARGE SCALE GENOMIC DNA]</scope>
    <source>
        <strain evidence="6 7">Msa</strain>
    </source>
</reference>
<keyword evidence="4 5" id="KW-0472">Membrane</keyword>
<dbReference type="AlphaFoldDB" id="A0A4D6YCF0"/>
<sequence>MKIYQRFLSKSLIFFSILFIVFLLFIESNIGFKWIFKFTNRFFVELKVEKISGNWRDFLLENIKYDVLGISIRADSVHVKLDATSLFKKSTIFKEIQTKNLIILLKKNISTHISHNHTLVNILKNKFFIKYPIIFKKIDIDQCFVQSSKINIFFQKIFTGIKLVKNNMIISPTYINNVNIVLSDFKSSQIIVNKKNIKKTSDLIQEFINTKKVYNILHILSSPLKVFIPFNLNVKYVNCKKVKLMNYKDFNLFQIELKAQIKDNIFKINRININSSFFKMKSFGKIIFHHNSSISSVINNKIIIPELHNKIINISFKSLLNKKFIFILKSKELYKLKINGSMLLNNLDYPFYIQLHSNYLFSPIRQKYIFNYYSFHGFIKGKINNYLISLKNIFHITGLPLIFFHIQGKGDLKNIFFEKIKLFPLKRDTKFYNDKKFIQDHMRYNKYILKLIGKMNIFSNYNNNIKNLSIPNLNLSASFMKKKISILGSLYYQSNNILNIPRINMFIGSNKLSLQGCIGKEYDINSSLDAYNLDYVIPNLKGIVKAHVNFHSHDMFPVLSGNILARNVYNNNTYVKNIKMSAKMNIHSIFSGKILLDAKKIRVHNFYIENLKIKTYLDNYKQKFYFLLKKKNFSISLIVNGIFNQEKGMWYGLFENINIKTLLSTFGTKKSIFINYHSHKYHFNHFYTKNIQKKEVVSLSFLYNKISSVLNFFKTSLVKFNSELFIKAKVQGSLEKNITNGEIFLKFYNIKLEKNQNKKIFVEKIDYLKVSVHLMKNNINTQWIVRKSKNSKTNNKIYGYLNIIDFYNKKNMKGKCVVINFPFSMLNFFSTTFNESNGVLTSTVKIFGTLDQPKILANVNFQDIFIRSNNLLKYITLFFPYFPKAINSIKINQEIVMKEGNVLFKLYSCVNNYNTTEWYLIFNSKKISVLIFPKIKVKFFSQLNLHYSFLKYDLIGFIKSPFFLFKINEKNFVF</sequence>
<name>A0A4D6YCF0_9GAMM</name>
<proteinExistence type="predicted"/>
<feature type="transmembrane region" description="Helical" evidence="5">
    <location>
        <begin position="12"/>
        <end position="36"/>
    </location>
</feature>
<evidence type="ECO:0000256" key="1">
    <source>
        <dbReference type="ARBA" id="ARBA00004167"/>
    </source>
</evidence>
<dbReference type="RefSeq" id="WP_158362253.1">
    <property type="nucleotide sequence ID" value="NZ_CP034864.1"/>
</dbReference>
<organism evidence="6 7">
    <name type="scientific">Buchnera aphidicola</name>
    <name type="common">Macrosiphoniella sanborni</name>
    <dbReference type="NCBI Taxonomy" id="1241865"/>
    <lineage>
        <taxon>Bacteria</taxon>
        <taxon>Pseudomonadati</taxon>
        <taxon>Pseudomonadota</taxon>
        <taxon>Gammaproteobacteria</taxon>
        <taxon>Enterobacterales</taxon>
        <taxon>Erwiniaceae</taxon>
        <taxon>Buchnera</taxon>
    </lineage>
</organism>
<comment type="subcellular location">
    <subcellularLocation>
        <location evidence="1">Membrane</location>
        <topology evidence="1">Single-pass membrane protein</topology>
    </subcellularLocation>
</comment>
<dbReference type="GO" id="GO:0005886">
    <property type="term" value="C:plasma membrane"/>
    <property type="evidence" value="ECO:0007669"/>
    <property type="project" value="TreeGrafter"/>
</dbReference>
<dbReference type="GO" id="GO:0009306">
    <property type="term" value="P:protein secretion"/>
    <property type="evidence" value="ECO:0007669"/>
    <property type="project" value="TreeGrafter"/>
</dbReference>